<dbReference type="SMART" id="SM00233">
    <property type="entry name" value="PH"/>
    <property type="match status" value="1"/>
</dbReference>
<feature type="compositionally biased region" description="Low complexity" evidence="1">
    <location>
        <begin position="1594"/>
        <end position="1610"/>
    </location>
</feature>
<feature type="compositionally biased region" description="Polar residues" evidence="1">
    <location>
        <begin position="1718"/>
        <end position="1728"/>
    </location>
</feature>
<feature type="compositionally biased region" description="Low complexity" evidence="1">
    <location>
        <begin position="2181"/>
        <end position="2193"/>
    </location>
</feature>
<feature type="region of interest" description="Disordered" evidence="1">
    <location>
        <begin position="1022"/>
        <end position="1177"/>
    </location>
</feature>
<reference evidence="3" key="1">
    <citation type="journal article" date="2023" name="BMC Genomics">
        <title>Chromosome-level genome assemblies of Cutaneotrichosporon spp. (Trichosporonales, Basidiomycota) reveal imbalanced evolution between nucleotide sequences and chromosome synteny.</title>
        <authorList>
            <person name="Kobayashi Y."/>
            <person name="Kayamori A."/>
            <person name="Aoki K."/>
            <person name="Shiwa Y."/>
            <person name="Matsutani M."/>
            <person name="Fujita N."/>
            <person name="Sugita T."/>
            <person name="Iwasaki W."/>
            <person name="Tanaka N."/>
            <person name="Takashima M."/>
        </authorList>
    </citation>
    <scope>NUCLEOTIDE SEQUENCE</scope>
    <source>
        <strain evidence="3">HIS019</strain>
    </source>
</reference>
<feature type="compositionally biased region" description="Polar residues" evidence="1">
    <location>
        <begin position="2121"/>
        <end position="2135"/>
    </location>
</feature>
<name>A0AA48L1Q3_9TREE</name>
<dbReference type="RefSeq" id="XP_060455286.1">
    <property type="nucleotide sequence ID" value="XM_060598498.1"/>
</dbReference>
<dbReference type="InterPro" id="IPR001849">
    <property type="entry name" value="PH_domain"/>
</dbReference>
<feature type="compositionally biased region" description="Polar residues" evidence="1">
    <location>
        <begin position="1670"/>
        <end position="1685"/>
    </location>
</feature>
<dbReference type="KEGG" id="ccac:CcaHIS019_0300900"/>
<feature type="region of interest" description="Disordered" evidence="1">
    <location>
        <begin position="1568"/>
        <end position="1686"/>
    </location>
</feature>
<feature type="compositionally biased region" description="Low complexity" evidence="1">
    <location>
        <begin position="1568"/>
        <end position="1581"/>
    </location>
</feature>
<feature type="compositionally biased region" description="Polar residues" evidence="1">
    <location>
        <begin position="53"/>
        <end position="75"/>
    </location>
</feature>
<evidence type="ECO:0000256" key="1">
    <source>
        <dbReference type="SAM" id="MobiDB-lite"/>
    </source>
</evidence>
<feature type="compositionally biased region" description="Pro residues" evidence="1">
    <location>
        <begin position="1433"/>
        <end position="1454"/>
    </location>
</feature>
<protein>
    <recommendedName>
        <fullName evidence="2">PH domain-containing protein</fullName>
    </recommendedName>
</protein>
<dbReference type="Gene3D" id="2.30.29.30">
    <property type="entry name" value="Pleckstrin-homology domain (PH domain)/Phosphotyrosine-binding domain (PTB)"/>
    <property type="match status" value="1"/>
</dbReference>
<feature type="region of interest" description="Disordered" evidence="1">
    <location>
        <begin position="1801"/>
        <end position="1935"/>
    </location>
</feature>
<dbReference type="Proteomes" id="UP001233271">
    <property type="component" value="Chromosome 3"/>
</dbReference>
<feature type="region of interest" description="Disordered" evidence="1">
    <location>
        <begin position="2111"/>
        <end position="2275"/>
    </location>
</feature>
<feature type="compositionally biased region" description="Basic and acidic residues" evidence="1">
    <location>
        <begin position="1702"/>
        <end position="1711"/>
    </location>
</feature>
<feature type="compositionally biased region" description="Low complexity" evidence="1">
    <location>
        <begin position="1739"/>
        <end position="1765"/>
    </location>
</feature>
<feature type="compositionally biased region" description="Basic and acidic residues" evidence="1">
    <location>
        <begin position="1345"/>
        <end position="1354"/>
    </location>
</feature>
<dbReference type="PROSITE" id="PS50003">
    <property type="entry name" value="PH_DOMAIN"/>
    <property type="match status" value="1"/>
</dbReference>
<feature type="compositionally biased region" description="Low complexity" evidence="1">
    <location>
        <begin position="1890"/>
        <end position="1900"/>
    </location>
</feature>
<feature type="region of interest" description="Disordered" evidence="1">
    <location>
        <begin position="1"/>
        <end position="288"/>
    </location>
</feature>
<dbReference type="SUPFAM" id="SSF50729">
    <property type="entry name" value="PH domain-like"/>
    <property type="match status" value="1"/>
</dbReference>
<feature type="compositionally biased region" description="Polar residues" evidence="1">
    <location>
        <begin position="2144"/>
        <end position="2154"/>
    </location>
</feature>
<evidence type="ECO:0000259" key="2">
    <source>
        <dbReference type="PROSITE" id="PS50003"/>
    </source>
</evidence>
<feature type="region of interest" description="Disordered" evidence="1">
    <location>
        <begin position="2420"/>
        <end position="2459"/>
    </location>
</feature>
<feature type="compositionally biased region" description="Basic and acidic residues" evidence="1">
    <location>
        <begin position="2706"/>
        <end position="2722"/>
    </location>
</feature>
<feature type="region of interest" description="Disordered" evidence="1">
    <location>
        <begin position="2619"/>
        <end position="2644"/>
    </location>
</feature>
<feature type="region of interest" description="Disordered" evidence="1">
    <location>
        <begin position="1269"/>
        <end position="1549"/>
    </location>
</feature>
<feature type="domain" description="PH" evidence="2">
    <location>
        <begin position="2733"/>
        <end position="2831"/>
    </location>
</feature>
<feature type="compositionally biased region" description="Polar residues" evidence="1">
    <location>
        <begin position="2228"/>
        <end position="2240"/>
    </location>
</feature>
<feature type="region of interest" description="Disordered" evidence="1">
    <location>
        <begin position="1698"/>
        <end position="1785"/>
    </location>
</feature>
<feature type="region of interest" description="Disordered" evidence="1">
    <location>
        <begin position="742"/>
        <end position="761"/>
    </location>
</feature>
<dbReference type="EMBL" id="AP028214">
    <property type="protein sequence ID" value="BEI90020.1"/>
    <property type="molecule type" value="Genomic_DNA"/>
</dbReference>
<feature type="compositionally biased region" description="Basic residues" evidence="1">
    <location>
        <begin position="155"/>
        <end position="164"/>
    </location>
</feature>
<feature type="compositionally biased region" description="Pro residues" evidence="1">
    <location>
        <begin position="1046"/>
        <end position="1064"/>
    </location>
</feature>
<feature type="compositionally biased region" description="Low complexity" evidence="1">
    <location>
        <begin position="1151"/>
        <end position="1177"/>
    </location>
</feature>
<feature type="compositionally biased region" description="Low complexity" evidence="1">
    <location>
        <begin position="1398"/>
        <end position="1418"/>
    </location>
</feature>
<feature type="compositionally biased region" description="Basic and acidic residues" evidence="1">
    <location>
        <begin position="2450"/>
        <end position="2459"/>
    </location>
</feature>
<feature type="compositionally biased region" description="Low complexity" evidence="1">
    <location>
        <begin position="2049"/>
        <end position="2080"/>
    </location>
</feature>
<sequence>MSPSNGPSRSAPPSQAPSPSHDGEPSPSKPLPVLPAMENPHPPTGRAAPRSRSAVTGNPGTSQSVPVPDETSSQETIAIVTITPPPTHKPPKRGRPRKNAEAKPSSTVQKTLLPDTATPKRKRDRPTKNTGAGRSVPNPAQNSLPSTKPSTPPKTPRKRARQSKNAKTSTSVSNSTAIPISPTSSKKPIESLPATPAKPPQLPDKPSQPQSQPVRHGEPIGLEPSSMASSSSHWMHQPGASFSGPAHGQFDFAAPSNLPGCGPGHGSHPGTHQLRPPPQPPVNQVTNDGQQGVQVCTAQPAPWVCVPAPPLYAAGPPYSRLPREYVGWPERPYPTLDEPTLIKWLLNWNPPDQILMVEDFTFPTWKTDRMLSALVGGLLRSSPPQVVLVGSRRYEHLKGTVGVTPENIQGMQLTLCRAEDEAVLTLNVVGMVFQRYAPDVELNEWRWYPMSTVLPQPNGELRIRASREHIQWLRDRITSMLSPVLNQRMLDRAAESDASPSRIEPITQNTSGTHQPGALGSPQSGPTEPEPSFLPMLQAQPEAAPSGRPTIAQPAVAGTSSQPMGAGSQLVGPVSALVHATQAPALMRHEQMIEYALGNFQPGPHVPASEQSSSSAVQNRVLTPRPRRLTTNNLPTWLNTPSAIEQSMMMVTASPTTAPPVKAPATDTAARTVLSSHDRAQDFIPAQPVAVAKALAAQMLAAGTQSELSAAASVAASQPAWSPAGGPQQLSAAGPPHLTPLLSAQPFVAGPPGPSAATTTAVGAGSSQAMCFSALGFDHRALGEGFGFPNHVQLQVQALVVTDPSPVVSASVSGPGPITFASASATGISFGATLEDEPGVDVPLDVDLFAGPLSFDEALFRASYPEHTPPTSRAKAHGYKGGMSADTSDPALAAAAVALHDPTDPSSWLVAAYAPGTTAIVLRAAGGSPRFPGLRDAIEATQGVSFAYALVRDKGLVLLVLGGVGGVKRAKAIVHARAFAAIFPDYLALATLTTAAELTDNLIAERLGMLIDNVVERGDDATPSASAFATAPSTQPASALSSVPSSPAPPLPSKSPGPPVPPTRSIPTTSPTETSSSGSTPGPSSSSGLTPRGNAFARSAERDLPDLPDDPTTPRAAVQMATTSSSVVAPVPQRLRKRSASPPPSSGIEKTTPAPHSHSQPTSPSIPSPESLPSMMSHTPLTQAASAIPITPTTPITPVTPKAPVNPNAPHQLYQGVKDARMQPSPIDTAPKDAQTYPEPLSRGTAFPAAGSLVAAAATVLGVRTATSIQTSSPLLSSPNASFRSPLSSSHSNFSDSPRQRSVSNSSGRLGSEASLTRPLSRDSGYWGGRPPSRDASVPTSVTSDSRRSSRRGSDPSFSPSMLSRMSMGDAPPVPPLPHELRRASREPMRGEPEPLRVASVPNSPASSPLIHSPHSRGGSSGSRHSHFMSAPLPVPDHPLPAVPTIPNPLPNPAGMPLAPSSAVGSPPVGFGSPPIPQRSRQRLVSGHGGRPLPPPSPVPDGPLPPVPNVPPLSSKAPLRPPRRGLNASAGPSPDPSAGGFNQAPLPPLPAAVREASLAIADRGQNSLLSSPLVSSPHASPRLSAELVSPMSPGSRVGSGSGAFFSARSSMVARPDSERDPSRLDSLRSSMRYDSGPETSRGERSDSTRRDSGRPISTMLPYAQSESREASSCQSEEQRAVTSSAAWGLGLGITSVDLSTPVRERSLDRVGDSGARPLSTSSFASIKSNRAPPPPPVTIPVAARTPGVTGAPDSAPSSAASSTRSAGKKFGPKKSNSISRKPVPAVDAVLLSNPDQLLARTPARKSSLRRVVEASVSPQLSSSPSVGGATELLAAPEALKPPPLRDSPRSSTPRLPASPAFGTPPTATDSLDIDGGMPQTISPSPKPRSVRSASGSSTSSPLVRAASVRGSPRPGSPAQLERSRSLKGRELRPEILPGEGRTVRGIDLSAVGSDVVGLAPAIVAPTAIAPAWRPQTPQTQTRAALEDASSPYSILSSPHSVDAMEMNEAPSFASAQVVTAKPALARVLSLSNGQVTNITPDSARSVKTRPLSSPVSPSRRIPGHAKSSSESETTTPSKSPALLSTSATHIQPRGIGLGFVPAYEDEVERITVEDDEIDTPSKASSRAPSTESPGSRNVVDLGSEGSTPVQSVTATMPVHRSPPSRQRDLPPIPPTPKSQLAPPATIPTASATPMRHVVRRTTSSKFRLPFRSPHPAADDDDLSPPMSPTSARLRSHSITNAFRRRRNTNSGTPPGSPPVRNSLVSSNSTSEDHSTLPYEYGLQGLGLSSFALAPSAYRTPGGGIGYTPPKMERKLSMTAQEAFASARERQALEQAAQLEAFRKSEKARSLSHTSSANPTSRVTSLAMSSEFMSEESHYDDASDEVPQSLSLAMVTVAGTEPVASPVEQLAAAASAARLNRHGTRFSPSSTAAGDDGLGERQPANEAALAEPRRGSLRGDDEFHDAVSQMEDDFTDSDSELELNGFNHDLDAAAAEREKVERAHHEAAERAELAEREEREVAERAEAERLEYEAAEREAAEHARREEAEFEAADLARREAGDLRVQEEREAEELRLQEEREAILVAETRRLEKERLYMEAARIEEDRIAAKDEEERLASLLRAEEEERRAAADAERRVREEHEAEEARLVQERRLAEMEERLAAQQEEARLAAEREAEREAAERAEEQRLEAERAEQERATIAAAKAEQERFERSARERDEVTRQLQGGKSDGGVMLRGWVTVQTMNSPTWRRRYFHLLASELRLFKSDSESDTGRALTTVPLGNAKISEAYEESAVQGSWKVEAGNKEFYMFADSVDDRATVLQGLVIAIG</sequence>
<feature type="compositionally biased region" description="Basic and acidic residues" evidence="1">
    <location>
        <begin position="1379"/>
        <end position="1395"/>
    </location>
</feature>
<proteinExistence type="predicted"/>
<dbReference type="InterPro" id="IPR011993">
    <property type="entry name" value="PH-like_dom_sf"/>
</dbReference>
<feature type="compositionally biased region" description="Low complexity" evidence="1">
    <location>
        <begin position="7"/>
        <end position="20"/>
    </location>
</feature>
<feature type="compositionally biased region" description="Pro residues" evidence="1">
    <location>
        <begin position="1492"/>
        <end position="1511"/>
    </location>
</feature>
<feature type="compositionally biased region" description="Low complexity" evidence="1">
    <location>
        <begin position="1457"/>
        <end position="1473"/>
    </location>
</feature>
<feature type="compositionally biased region" description="Polar residues" evidence="1">
    <location>
        <begin position="165"/>
        <end position="186"/>
    </location>
</feature>
<feature type="compositionally biased region" description="Low complexity" evidence="1">
    <location>
        <begin position="1815"/>
        <end position="1838"/>
    </location>
</feature>
<feature type="region of interest" description="Disordered" evidence="1">
    <location>
        <begin position="2664"/>
        <end position="2729"/>
    </location>
</feature>
<evidence type="ECO:0000313" key="3">
    <source>
        <dbReference type="EMBL" id="BEI90020.1"/>
    </source>
</evidence>
<feature type="region of interest" description="Disordered" evidence="1">
    <location>
        <begin position="2343"/>
        <end position="2362"/>
    </location>
</feature>
<evidence type="ECO:0000313" key="4">
    <source>
        <dbReference type="Proteomes" id="UP001233271"/>
    </source>
</evidence>
<keyword evidence="4" id="KW-1185">Reference proteome</keyword>
<feature type="compositionally biased region" description="Polar residues" evidence="1">
    <location>
        <begin position="128"/>
        <end position="144"/>
    </location>
</feature>
<feature type="compositionally biased region" description="Basic and acidic residues" evidence="1">
    <location>
        <begin position="1921"/>
        <end position="1933"/>
    </location>
</feature>
<feature type="region of interest" description="Disordered" evidence="1">
    <location>
        <begin position="2035"/>
        <end position="2081"/>
    </location>
</feature>
<feature type="compositionally biased region" description="Basic and acidic residues" evidence="1">
    <location>
        <begin position="2664"/>
        <end position="2698"/>
    </location>
</feature>
<gene>
    <name evidence="3" type="ORF">CcaverHIS019_0300900</name>
</gene>
<dbReference type="GeneID" id="85493891"/>
<feature type="compositionally biased region" description="Low complexity" evidence="1">
    <location>
        <begin position="1065"/>
        <end position="1091"/>
    </location>
</feature>
<accession>A0AA48L1Q3</accession>
<feature type="compositionally biased region" description="Basic and acidic residues" evidence="1">
    <location>
        <begin position="2505"/>
        <end position="2546"/>
    </location>
</feature>
<feature type="compositionally biased region" description="Basic and acidic residues" evidence="1">
    <location>
        <begin position="1640"/>
        <end position="1653"/>
    </location>
</feature>
<feature type="compositionally biased region" description="Low complexity" evidence="1">
    <location>
        <begin position="1022"/>
        <end position="1045"/>
    </location>
</feature>
<feature type="compositionally biased region" description="Basic and acidic residues" evidence="1">
    <location>
        <begin position="1615"/>
        <end position="1626"/>
    </location>
</feature>
<organism evidence="3 4">
    <name type="scientific">Cutaneotrichosporon cavernicola</name>
    <dbReference type="NCBI Taxonomy" id="279322"/>
    <lineage>
        <taxon>Eukaryota</taxon>
        <taxon>Fungi</taxon>
        <taxon>Dikarya</taxon>
        <taxon>Basidiomycota</taxon>
        <taxon>Agaricomycotina</taxon>
        <taxon>Tremellomycetes</taxon>
        <taxon>Trichosporonales</taxon>
        <taxon>Trichosporonaceae</taxon>
        <taxon>Cutaneotrichosporon</taxon>
    </lineage>
</organism>
<feature type="compositionally biased region" description="Polar residues" evidence="1">
    <location>
        <begin position="2350"/>
        <end position="2362"/>
    </location>
</feature>
<feature type="compositionally biased region" description="Polar residues" evidence="1">
    <location>
        <begin position="1269"/>
        <end position="1309"/>
    </location>
</feature>
<feature type="region of interest" description="Disordered" evidence="1">
    <location>
        <begin position="492"/>
        <end position="567"/>
    </location>
</feature>
<feature type="region of interest" description="Disordered" evidence="1">
    <location>
        <begin position="2505"/>
        <end position="2552"/>
    </location>
</feature>